<dbReference type="PANTHER" id="PTHR44846">
    <property type="entry name" value="MANNOSYL-D-GLYCERATE TRANSPORT/METABOLISM SYSTEM REPRESSOR MNGR-RELATED"/>
    <property type="match status" value="1"/>
</dbReference>
<dbReference type="GO" id="GO:0003700">
    <property type="term" value="F:DNA-binding transcription factor activity"/>
    <property type="evidence" value="ECO:0007669"/>
    <property type="project" value="InterPro"/>
</dbReference>
<sequence length="74" mass="8505">MSEQLSPSPSLICETILQQIERGLFSTQSKRLPSERELSEIFNASRLTVKHALLELEAQGVIYRKERRGWFLAS</sequence>
<gene>
    <name evidence="5" type="primary">phnR</name>
    <name evidence="5" type="ORF">PAQU9191_01820</name>
</gene>
<proteinExistence type="predicted"/>
<protein>
    <submittedName>
        <fullName evidence="5">Putative transcriptional regulator of 2-aminoethylphosphonate degradation operons</fullName>
    </submittedName>
</protein>
<dbReference type="PROSITE" id="PS50949">
    <property type="entry name" value="HTH_GNTR"/>
    <property type="match status" value="1"/>
</dbReference>
<evidence type="ECO:0000313" key="6">
    <source>
        <dbReference type="Proteomes" id="UP000196485"/>
    </source>
</evidence>
<dbReference type="SMART" id="SM00345">
    <property type="entry name" value="HTH_GNTR"/>
    <property type="match status" value="1"/>
</dbReference>
<dbReference type="RefSeq" id="WP_087820604.1">
    <property type="nucleotide sequence ID" value="NZ_FYAH01000002.1"/>
</dbReference>
<organism evidence="5 6">
    <name type="scientific">Photobacterium aquimaris</name>
    <dbReference type="NCBI Taxonomy" id="512643"/>
    <lineage>
        <taxon>Bacteria</taxon>
        <taxon>Pseudomonadati</taxon>
        <taxon>Pseudomonadota</taxon>
        <taxon>Gammaproteobacteria</taxon>
        <taxon>Vibrionales</taxon>
        <taxon>Vibrionaceae</taxon>
        <taxon>Photobacterium</taxon>
    </lineage>
</organism>
<dbReference type="CDD" id="cd07377">
    <property type="entry name" value="WHTH_GntR"/>
    <property type="match status" value="1"/>
</dbReference>
<evidence type="ECO:0000313" key="5">
    <source>
        <dbReference type="EMBL" id="SMY16584.1"/>
    </source>
</evidence>
<dbReference type="GO" id="GO:0003677">
    <property type="term" value="F:DNA binding"/>
    <property type="evidence" value="ECO:0007669"/>
    <property type="project" value="UniProtKB-KW"/>
</dbReference>
<dbReference type="InterPro" id="IPR036390">
    <property type="entry name" value="WH_DNA-bd_sf"/>
</dbReference>
<keyword evidence="3" id="KW-0804">Transcription</keyword>
<feature type="domain" description="HTH gntR-type" evidence="4">
    <location>
        <begin position="6"/>
        <end position="74"/>
    </location>
</feature>
<reference evidence="6" key="1">
    <citation type="submission" date="2017-06" db="EMBL/GenBank/DDBJ databases">
        <authorList>
            <person name="Rodrigo-Torres L."/>
            <person name="Arahal R. D."/>
            <person name="Lucena T."/>
        </authorList>
    </citation>
    <scope>NUCLEOTIDE SEQUENCE [LARGE SCALE GENOMIC DNA]</scope>
    <source>
        <strain evidence="6">type strain: CECT 9192</strain>
    </source>
</reference>
<dbReference type="PANTHER" id="PTHR44846:SF7">
    <property type="entry name" value="TRANSCRIPTIONAL REGULATOR OF 2-AMINOETHYLPHOSPHONATE DEGRADATION OPERONS-RELATED"/>
    <property type="match status" value="1"/>
</dbReference>
<name>A0A1Y6KWZ8_9GAMM</name>
<keyword evidence="2" id="KW-0238">DNA-binding</keyword>
<dbReference type="InterPro" id="IPR036388">
    <property type="entry name" value="WH-like_DNA-bd_sf"/>
</dbReference>
<keyword evidence="6" id="KW-1185">Reference proteome</keyword>
<dbReference type="GO" id="GO:0045892">
    <property type="term" value="P:negative regulation of DNA-templated transcription"/>
    <property type="evidence" value="ECO:0007669"/>
    <property type="project" value="TreeGrafter"/>
</dbReference>
<dbReference type="PRINTS" id="PR00035">
    <property type="entry name" value="HTHGNTR"/>
</dbReference>
<evidence type="ECO:0000259" key="4">
    <source>
        <dbReference type="PROSITE" id="PS50949"/>
    </source>
</evidence>
<dbReference type="Gene3D" id="1.10.10.10">
    <property type="entry name" value="Winged helix-like DNA-binding domain superfamily/Winged helix DNA-binding domain"/>
    <property type="match status" value="1"/>
</dbReference>
<dbReference type="AlphaFoldDB" id="A0A1Y6KWZ8"/>
<evidence type="ECO:0000256" key="2">
    <source>
        <dbReference type="ARBA" id="ARBA00023125"/>
    </source>
</evidence>
<dbReference type="InterPro" id="IPR050679">
    <property type="entry name" value="Bact_HTH_transcr_reg"/>
</dbReference>
<accession>A0A1Y6KWZ8</accession>
<evidence type="ECO:0000256" key="3">
    <source>
        <dbReference type="ARBA" id="ARBA00023163"/>
    </source>
</evidence>
<keyword evidence="1" id="KW-0805">Transcription regulation</keyword>
<dbReference type="InterPro" id="IPR000524">
    <property type="entry name" value="Tscrpt_reg_HTH_GntR"/>
</dbReference>
<dbReference type="SUPFAM" id="SSF46785">
    <property type="entry name" value="Winged helix' DNA-binding domain"/>
    <property type="match status" value="1"/>
</dbReference>
<dbReference type="Pfam" id="PF00392">
    <property type="entry name" value="GntR"/>
    <property type="match status" value="1"/>
</dbReference>
<dbReference type="Proteomes" id="UP000196485">
    <property type="component" value="Unassembled WGS sequence"/>
</dbReference>
<evidence type="ECO:0000256" key="1">
    <source>
        <dbReference type="ARBA" id="ARBA00023015"/>
    </source>
</evidence>
<dbReference type="EMBL" id="FYAH01000002">
    <property type="protein sequence ID" value="SMY16584.1"/>
    <property type="molecule type" value="Genomic_DNA"/>
</dbReference>